<reference evidence="4" key="1">
    <citation type="submission" date="2022-07" db="EMBL/GenBank/DDBJ databases">
        <authorList>
            <person name="Trinca V."/>
            <person name="Uliana J.V.C."/>
            <person name="Torres T.T."/>
            <person name="Ward R.J."/>
            <person name="Monesi N."/>
        </authorList>
    </citation>
    <scope>NUCLEOTIDE SEQUENCE</scope>
    <source>
        <strain evidence="4">HSMRA1968</strain>
        <tissue evidence="4">Whole embryos</tissue>
    </source>
</reference>
<dbReference type="InterPro" id="IPR045055">
    <property type="entry name" value="DNA2/NAM7-like"/>
</dbReference>
<sequence>HLLMDKLPDYNLPSAIIDYESGVSRSIQLQDKITKWENNKSLMRANESNYIESLRLMIYLEEAAERIELEKCNLKSLQLHHIVDSEFYFSVEPDGAHSFAVLKEFDKFDVLTRNGEFVTTGHILYKENNKIYVEINSAASVQQDEFYDIVFQNNRTTHLLQHQALNLVQSHKLFDILISNPSYYTNWNSEDNESSITVPPLHTSLQSTYAIDLNAEQQEAVVNILQGKFYPLPYLLYGPPGTGKTKTLVASILHIVGTSDDNVLVCAQTNAACDELTVRLKEFLDESVLFRLYSKNVNELTNSILPYSNYFNGELKYPHLKYLYKFRVVVCTLATAGCLTRAHCNPYHFNYVIIDECASAVEPMALMPIVGLCSTVGEIHTKIVLAGDPKQLDAVIKSQTAGRLGFSTSLMEHFFHFPLYQRHAKRGIFNAKYITQLVRNYRSHPVILHVPNKLFYDGTLQAEVVPDLAELNVSLPKLNKDFPVVFKSVQGISIKPEDDTSSYNVEEINEVMGFIRTILNSNERVKQSDIGVISPYKLQCEFLRLLCKRDGFHEITVGTAEKFQGQERKIIIASTVCSSKEAPSSFVSDPQICTSYHLFPRKD</sequence>
<gene>
    <name evidence="4" type="primary">mov10b.1_0</name>
    <name evidence="4" type="ORF">Bhyg_03241</name>
</gene>
<keyword evidence="4" id="KW-0347">Helicase</keyword>
<evidence type="ECO:0000313" key="4">
    <source>
        <dbReference type="EMBL" id="KAJ6648016.1"/>
    </source>
</evidence>
<keyword evidence="4" id="KW-0378">Hydrolase</keyword>
<dbReference type="CDD" id="cd18038">
    <property type="entry name" value="DEXXQc_Helz-like"/>
    <property type="match status" value="1"/>
</dbReference>
<organism evidence="4 5">
    <name type="scientific">Pseudolycoriella hygida</name>
    <dbReference type="NCBI Taxonomy" id="35572"/>
    <lineage>
        <taxon>Eukaryota</taxon>
        <taxon>Metazoa</taxon>
        <taxon>Ecdysozoa</taxon>
        <taxon>Arthropoda</taxon>
        <taxon>Hexapoda</taxon>
        <taxon>Insecta</taxon>
        <taxon>Pterygota</taxon>
        <taxon>Neoptera</taxon>
        <taxon>Endopterygota</taxon>
        <taxon>Diptera</taxon>
        <taxon>Nematocera</taxon>
        <taxon>Sciaroidea</taxon>
        <taxon>Sciaridae</taxon>
        <taxon>Pseudolycoriella</taxon>
    </lineage>
</organism>
<dbReference type="CDD" id="cd18808">
    <property type="entry name" value="SF1_C_Upf1"/>
    <property type="match status" value="1"/>
</dbReference>
<dbReference type="OrthoDB" id="7779868at2759"/>
<evidence type="ECO:0000313" key="5">
    <source>
        <dbReference type="Proteomes" id="UP001151699"/>
    </source>
</evidence>
<dbReference type="GO" id="GO:0043186">
    <property type="term" value="C:P granule"/>
    <property type="evidence" value="ECO:0007669"/>
    <property type="project" value="TreeGrafter"/>
</dbReference>
<proteinExistence type="predicted"/>
<feature type="domain" description="DNA2/NAM7 helicase-like C-terminal" evidence="3">
    <location>
        <begin position="419"/>
        <end position="591"/>
    </location>
</feature>
<dbReference type="Gene3D" id="3.40.50.300">
    <property type="entry name" value="P-loop containing nucleotide triphosphate hydrolases"/>
    <property type="match status" value="2"/>
</dbReference>
<dbReference type="AlphaFoldDB" id="A0A9Q0NEH8"/>
<keyword evidence="5" id="KW-1185">Reference proteome</keyword>
<feature type="domain" description="DNA2/NAM7 helicase helicase" evidence="2">
    <location>
        <begin position="213"/>
        <end position="295"/>
    </location>
</feature>
<dbReference type="InterPro" id="IPR047187">
    <property type="entry name" value="SF1_C_Upf1"/>
</dbReference>
<dbReference type="InterPro" id="IPR027417">
    <property type="entry name" value="P-loop_NTPase"/>
</dbReference>
<dbReference type="SUPFAM" id="SSF52540">
    <property type="entry name" value="P-loop containing nucleoside triphosphate hydrolases"/>
    <property type="match status" value="1"/>
</dbReference>
<keyword evidence="4" id="KW-0547">Nucleotide-binding</keyword>
<dbReference type="GO" id="GO:0032574">
    <property type="term" value="F:5'-3' RNA helicase activity"/>
    <property type="evidence" value="ECO:0007669"/>
    <property type="project" value="InterPro"/>
</dbReference>
<keyword evidence="4" id="KW-0067">ATP-binding</keyword>
<feature type="non-terminal residue" evidence="4">
    <location>
        <position position="603"/>
    </location>
</feature>
<dbReference type="EMBL" id="WJQU01000001">
    <property type="protein sequence ID" value="KAJ6648016.1"/>
    <property type="molecule type" value="Genomic_DNA"/>
</dbReference>
<comment type="caution">
    <text evidence="4">The sequence shown here is derived from an EMBL/GenBank/DDBJ whole genome shotgun (WGS) entry which is preliminary data.</text>
</comment>
<dbReference type="GO" id="GO:0005829">
    <property type="term" value="C:cytosol"/>
    <property type="evidence" value="ECO:0007669"/>
    <property type="project" value="TreeGrafter"/>
</dbReference>
<dbReference type="InterPro" id="IPR041677">
    <property type="entry name" value="DNA2/NAM7_AAA_11"/>
</dbReference>
<dbReference type="Pfam" id="PF13086">
    <property type="entry name" value="AAA_11"/>
    <property type="match status" value="2"/>
</dbReference>
<dbReference type="Proteomes" id="UP001151699">
    <property type="component" value="Chromosome A"/>
</dbReference>
<name>A0A9Q0NEH8_9DIPT</name>
<dbReference type="GO" id="GO:0003723">
    <property type="term" value="F:RNA binding"/>
    <property type="evidence" value="ECO:0007669"/>
    <property type="project" value="InterPro"/>
</dbReference>
<dbReference type="InterPro" id="IPR041679">
    <property type="entry name" value="DNA2/NAM7-like_C"/>
</dbReference>
<dbReference type="GO" id="GO:0035194">
    <property type="term" value="P:regulatory ncRNA-mediated post-transcriptional gene silencing"/>
    <property type="evidence" value="ECO:0007669"/>
    <property type="project" value="TreeGrafter"/>
</dbReference>
<evidence type="ECO:0000256" key="1">
    <source>
        <dbReference type="ARBA" id="ARBA00023158"/>
    </source>
</evidence>
<dbReference type="Pfam" id="PF13087">
    <property type="entry name" value="AAA_12"/>
    <property type="match status" value="1"/>
</dbReference>
<dbReference type="PANTHER" id="PTHR10887:SF322">
    <property type="entry name" value="HELICASE MOV-10"/>
    <property type="match status" value="1"/>
</dbReference>
<evidence type="ECO:0000259" key="3">
    <source>
        <dbReference type="Pfam" id="PF13087"/>
    </source>
</evidence>
<evidence type="ECO:0000259" key="2">
    <source>
        <dbReference type="Pfam" id="PF13086"/>
    </source>
</evidence>
<dbReference type="PANTHER" id="PTHR10887">
    <property type="entry name" value="DNA2/NAM7 HELICASE FAMILY"/>
    <property type="match status" value="1"/>
</dbReference>
<protein>
    <submittedName>
        <fullName evidence="4">Helicase mov-10-B.1</fullName>
    </submittedName>
</protein>
<dbReference type="InterPro" id="IPR026122">
    <property type="entry name" value="MOV-10/SDE3_DEXXQ/H-box"/>
</dbReference>
<keyword evidence="1" id="KW-0943">RNA-mediated gene silencing</keyword>
<accession>A0A9Q0NEH8</accession>
<feature type="domain" description="DNA2/NAM7 helicase helicase" evidence="2">
    <location>
        <begin position="323"/>
        <end position="399"/>
    </location>
</feature>